<dbReference type="GO" id="GO:0046496">
    <property type="term" value="P:nicotinamide nucleotide metabolic process"/>
    <property type="evidence" value="ECO:0007669"/>
    <property type="project" value="UniProtKB-UniRule"/>
</dbReference>
<dbReference type="Proteomes" id="UP000509222">
    <property type="component" value="Chromosome"/>
</dbReference>
<dbReference type="RefSeq" id="WP_036804681.1">
    <property type="nucleotide sequence ID" value="NZ_CP051177.1"/>
</dbReference>
<evidence type="ECO:0000256" key="4">
    <source>
        <dbReference type="ARBA" id="ARBA00023027"/>
    </source>
</evidence>
<comment type="catalytic activity">
    <reaction evidence="6">
        <text>(6S)-NADPHX + ADP = AMP + phosphate + NADPH + H(+)</text>
        <dbReference type="Rhea" id="RHEA:32235"/>
        <dbReference type="ChEBI" id="CHEBI:15378"/>
        <dbReference type="ChEBI" id="CHEBI:43474"/>
        <dbReference type="ChEBI" id="CHEBI:57783"/>
        <dbReference type="ChEBI" id="CHEBI:64076"/>
        <dbReference type="ChEBI" id="CHEBI:456215"/>
        <dbReference type="ChEBI" id="CHEBI:456216"/>
        <dbReference type="EC" id="4.2.1.136"/>
    </reaction>
</comment>
<dbReference type="PROSITE" id="PS01050">
    <property type="entry name" value="YJEF_C_2"/>
    <property type="match status" value="1"/>
</dbReference>
<feature type="binding site" evidence="6">
    <location>
        <position position="47"/>
    </location>
    <ligand>
        <name>(6S)-NADPHX</name>
        <dbReference type="ChEBI" id="CHEBI:64076"/>
    </ligand>
</feature>
<dbReference type="PANTHER" id="PTHR12592">
    <property type="entry name" value="ATP-DEPENDENT (S)-NAD(P)H-HYDRATE DEHYDRATASE FAMILY MEMBER"/>
    <property type="match status" value="1"/>
</dbReference>
<keyword evidence="2 6" id="KW-0067">ATP-binding</keyword>
<accession>A0A7H8QFV7</accession>
<dbReference type="GO" id="GO:0052856">
    <property type="term" value="F:NAD(P)HX epimerase activity"/>
    <property type="evidence" value="ECO:0007669"/>
    <property type="project" value="TreeGrafter"/>
</dbReference>
<evidence type="ECO:0000259" key="7">
    <source>
        <dbReference type="PROSITE" id="PS51383"/>
    </source>
</evidence>
<comment type="similarity">
    <text evidence="6">Belongs to the NnrD/CARKD family.</text>
</comment>
<feature type="binding site" evidence="6">
    <location>
        <begin position="192"/>
        <end position="196"/>
    </location>
    <ligand>
        <name>AMP</name>
        <dbReference type="ChEBI" id="CHEBI:456215"/>
    </ligand>
</feature>
<comment type="cofactor">
    <cofactor evidence="6">
        <name>Mg(2+)</name>
        <dbReference type="ChEBI" id="CHEBI:18420"/>
    </cofactor>
</comment>
<gene>
    <name evidence="6" type="primary">nnrD</name>
    <name evidence="8" type="ORF">HF394_16810</name>
</gene>
<dbReference type="PANTHER" id="PTHR12592:SF0">
    <property type="entry name" value="ATP-DEPENDENT (S)-NAD(P)H-HYDRATE DEHYDRATASE"/>
    <property type="match status" value="1"/>
</dbReference>
<keyword evidence="5 6" id="KW-0456">Lyase</keyword>
<dbReference type="InterPro" id="IPR017953">
    <property type="entry name" value="Carbohydrate_kinase_pred_CS"/>
</dbReference>
<dbReference type="GO" id="GO:0052855">
    <property type="term" value="F:ADP-dependent NAD(P)H-hydrate dehydratase activity"/>
    <property type="evidence" value="ECO:0007669"/>
    <property type="project" value="UniProtKB-UniRule"/>
</dbReference>
<comment type="subunit">
    <text evidence="6">Homotetramer.</text>
</comment>
<feature type="binding site" evidence="6">
    <location>
        <position position="221"/>
    </location>
    <ligand>
        <name>AMP</name>
        <dbReference type="ChEBI" id="CHEBI:456215"/>
    </ligand>
</feature>
<evidence type="ECO:0000313" key="9">
    <source>
        <dbReference type="Proteomes" id="UP000509222"/>
    </source>
</evidence>
<dbReference type="EMBL" id="CP051177">
    <property type="protein sequence ID" value="QKX52103.1"/>
    <property type="molecule type" value="Genomic_DNA"/>
</dbReference>
<dbReference type="GO" id="GO:0110051">
    <property type="term" value="P:metabolite repair"/>
    <property type="evidence" value="ECO:0007669"/>
    <property type="project" value="TreeGrafter"/>
</dbReference>
<dbReference type="CDD" id="cd01171">
    <property type="entry name" value="YXKO-related"/>
    <property type="match status" value="1"/>
</dbReference>
<keyword evidence="1 6" id="KW-0547">Nucleotide-binding</keyword>
<evidence type="ECO:0000256" key="6">
    <source>
        <dbReference type="HAMAP-Rule" id="MF_01965"/>
    </source>
</evidence>
<keyword evidence="3 6" id="KW-0521">NADP</keyword>
<keyword evidence="4 6" id="KW-0520">NAD</keyword>
<dbReference type="AlphaFoldDB" id="A0A7H8QFV7"/>
<comment type="function">
    <text evidence="6">Catalyzes the dehydration of the S-form of NAD(P)HX at the expense of ADP, which is converted to AMP. Together with NAD(P)HX epimerase, which catalyzes the epimerization of the S- and R-forms, the enzyme allows the repair of both epimers of NAD(P)HX, a damaged form of NAD(P)H that is a result of enzymatic or heat-dependent hydration.</text>
</comment>
<feature type="binding site" evidence="6">
    <location>
        <position position="155"/>
    </location>
    <ligand>
        <name>(6S)-NADPHX</name>
        <dbReference type="ChEBI" id="CHEBI:64076"/>
    </ligand>
</feature>
<evidence type="ECO:0000256" key="3">
    <source>
        <dbReference type="ARBA" id="ARBA00022857"/>
    </source>
</evidence>
<dbReference type="PROSITE" id="PS51383">
    <property type="entry name" value="YJEF_C_3"/>
    <property type="match status" value="1"/>
</dbReference>
<feature type="binding site" evidence="6">
    <location>
        <position position="222"/>
    </location>
    <ligand>
        <name>(6S)-NADPHX</name>
        <dbReference type="ChEBI" id="CHEBI:64076"/>
    </ligand>
</feature>
<evidence type="ECO:0000313" key="8">
    <source>
        <dbReference type="EMBL" id="QKX52103.1"/>
    </source>
</evidence>
<organism evidence="8 9">
    <name type="scientific">Planococcus glaciei</name>
    <dbReference type="NCBI Taxonomy" id="459472"/>
    <lineage>
        <taxon>Bacteria</taxon>
        <taxon>Bacillati</taxon>
        <taxon>Bacillota</taxon>
        <taxon>Bacilli</taxon>
        <taxon>Bacillales</taxon>
        <taxon>Caryophanaceae</taxon>
        <taxon>Planococcus</taxon>
    </lineage>
</organism>
<feature type="domain" description="YjeF C-terminal" evidence="7">
    <location>
        <begin position="12"/>
        <end position="281"/>
    </location>
</feature>
<dbReference type="GO" id="GO:0005524">
    <property type="term" value="F:ATP binding"/>
    <property type="evidence" value="ECO:0007669"/>
    <property type="project" value="UniProtKB-KW"/>
</dbReference>
<evidence type="ECO:0000256" key="1">
    <source>
        <dbReference type="ARBA" id="ARBA00022741"/>
    </source>
</evidence>
<sequence length="284" mass="30530">MAHTHQTESMWTIKHVKDTLPKREQASHKGTFGTGLLVAGNRDMPGAAILSGLGAMRSGIGKLEIATEPEVISLMVSSLPEATYVRSGLQKIADGLVDVSPYRAVAIGPGILPDRLTEQAIENILDSHSPLILDAGALSQRNYMERPAPVILTPHPGEFSRITGVDLEELLTKRSFYAAKFAEKLGVAIVLKGDNTVIAFPDGDTWTNPTGNAALAKGGTGDTLTGMLLGMLCCHEDWKHAVLNAVFLHGACADKWAETRSIHTLLAHEISGLLPEVWKSVERE</sequence>
<dbReference type="Gene3D" id="3.40.1190.20">
    <property type="match status" value="1"/>
</dbReference>
<dbReference type="SUPFAM" id="SSF53613">
    <property type="entry name" value="Ribokinase-like"/>
    <property type="match status" value="1"/>
</dbReference>
<dbReference type="InterPro" id="IPR029056">
    <property type="entry name" value="Ribokinase-like"/>
</dbReference>
<reference evidence="9" key="1">
    <citation type="submission" date="2020-06" db="EMBL/GenBank/DDBJ databases">
        <title>Isolation of Planomicrobium glaciei.</title>
        <authorList>
            <person name="Malisova L."/>
            <person name="Safrankova R."/>
            <person name="Jakubu V."/>
            <person name="Spanelova P."/>
        </authorList>
    </citation>
    <scope>NUCLEOTIDE SEQUENCE [LARGE SCALE GENOMIC DNA]</scope>
    <source>
        <strain evidence="9">NRL-ATB46093</strain>
    </source>
</reference>
<keyword evidence="9" id="KW-1185">Reference proteome</keyword>
<dbReference type="EC" id="4.2.1.136" evidence="6"/>
<dbReference type="Pfam" id="PF01256">
    <property type="entry name" value="Carb_kinase"/>
    <property type="match status" value="1"/>
</dbReference>
<evidence type="ECO:0000256" key="2">
    <source>
        <dbReference type="ARBA" id="ARBA00022840"/>
    </source>
</evidence>
<comment type="catalytic activity">
    <reaction evidence="6">
        <text>(6S)-NADHX + ADP = AMP + phosphate + NADH + H(+)</text>
        <dbReference type="Rhea" id="RHEA:32223"/>
        <dbReference type="ChEBI" id="CHEBI:15378"/>
        <dbReference type="ChEBI" id="CHEBI:43474"/>
        <dbReference type="ChEBI" id="CHEBI:57945"/>
        <dbReference type="ChEBI" id="CHEBI:64074"/>
        <dbReference type="ChEBI" id="CHEBI:456215"/>
        <dbReference type="ChEBI" id="CHEBI:456216"/>
        <dbReference type="EC" id="4.2.1.136"/>
    </reaction>
</comment>
<protein>
    <recommendedName>
        <fullName evidence="6">ADP-dependent (S)-NAD(P)H-hydrate dehydratase</fullName>
        <ecNumber evidence="6">4.2.1.136</ecNumber>
    </recommendedName>
    <alternativeName>
        <fullName evidence="6">ADP-dependent NAD(P)HX dehydratase</fullName>
    </alternativeName>
</protein>
<dbReference type="NCBIfam" id="TIGR00196">
    <property type="entry name" value="yjeF_cterm"/>
    <property type="match status" value="1"/>
</dbReference>
<dbReference type="InterPro" id="IPR000631">
    <property type="entry name" value="CARKD"/>
</dbReference>
<proteinExistence type="inferred from homology"/>
<name>A0A7H8QFV7_9BACL</name>
<evidence type="ECO:0000256" key="5">
    <source>
        <dbReference type="ARBA" id="ARBA00023239"/>
    </source>
</evidence>
<feature type="binding site" evidence="6">
    <location>
        <position position="110"/>
    </location>
    <ligand>
        <name>(6S)-NADPHX</name>
        <dbReference type="ChEBI" id="CHEBI:64076"/>
    </ligand>
</feature>
<dbReference type="HAMAP" id="MF_01965">
    <property type="entry name" value="NADHX_dehydratase"/>
    <property type="match status" value="1"/>
</dbReference>